<keyword evidence="1" id="KW-0812">Transmembrane</keyword>
<evidence type="ECO:0000259" key="2">
    <source>
        <dbReference type="PROSITE" id="PS51462"/>
    </source>
</evidence>
<dbReference type="Gene3D" id="3.90.79.10">
    <property type="entry name" value="Nucleoside Triphosphate Pyrophosphohydrolase"/>
    <property type="match status" value="1"/>
</dbReference>
<evidence type="ECO:0000313" key="4">
    <source>
        <dbReference type="Proteomes" id="UP000184196"/>
    </source>
</evidence>
<dbReference type="SUPFAM" id="SSF55811">
    <property type="entry name" value="Nudix"/>
    <property type="match status" value="1"/>
</dbReference>
<reference evidence="4" key="1">
    <citation type="submission" date="2016-11" db="EMBL/GenBank/DDBJ databases">
        <authorList>
            <person name="Varghese N."/>
            <person name="Submissions S."/>
        </authorList>
    </citation>
    <scope>NUCLEOTIDE SEQUENCE [LARGE SCALE GENOMIC DNA]</scope>
    <source>
        <strain evidence="4">DSM 11792</strain>
    </source>
</reference>
<dbReference type="RefSeq" id="WP_073166769.1">
    <property type="nucleotide sequence ID" value="NZ_FQUW01000036.1"/>
</dbReference>
<name>A0A1M5CBR5_9FIRM</name>
<protein>
    <recommendedName>
        <fullName evidence="2">Nudix hydrolase domain-containing protein</fullName>
    </recommendedName>
</protein>
<feature type="transmembrane region" description="Helical" evidence="1">
    <location>
        <begin position="6"/>
        <end position="35"/>
    </location>
</feature>
<keyword evidence="1" id="KW-1133">Transmembrane helix</keyword>
<evidence type="ECO:0000256" key="1">
    <source>
        <dbReference type="SAM" id="Phobius"/>
    </source>
</evidence>
<keyword evidence="4" id="KW-1185">Reference proteome</keyword>
<sequence>MTANEFIWGTLTSVVGNVLTVFLGALIVVVGSAVTGKINKIKSKKPYFHLIATDAAIVKLIQSGKETKVTARFHRESRFRNILPEWEVEFLVKYYDRLTGSRSYNGRCIRLDGYEIENGILILDLSEVGFFDLLSTNITFFPGNVRYNFWNSLSLIPYTIKYLSIMSEYKTKILGRRAIENFTDILTNNRLANVLAVSTNILDKQGRALIVKRSSKLSISGNIYTVASTGTVLNVDLPGKEGNVLTRAAAREIKEEIGMEIPPGQIHFVNLILTKQKYQPIAITEYYLEDINQAIASAARAKDFQLEIKEMHVLDLKDISTFFAVITSLEFSPASAYSLELAFRQLHGLTQDEFKRLMKKHKKPLLNQRLSSDWKKRSKVITTS</sequence>
<dbReference type="InterPro" id="IPR000086">
    <property type="entry name" value="NUDIX_hydrolase_dom"/>
</dbReference>
<dbReference type="Proteomes" id="UP000184196">
    <property type="component" value="Unassembled WGS sequence"/>
</dbReference>
<dbReference type="EMBL" id="FQUW01000036">
    <property type="protein sequence ID" value="SHF52151.1"/>
    <property type="molecule type" value="Genomic_DNA"/>
</dbReference>
<dbReference type="InterPro" id="IPR015797">
    <property type="entry name" value="NUDIX_hydrolase-like_dom_sf"/>
</dbReference>
<dbReference type="PROSITE" id="PS51462">
    <property type="entry name" value="NUDIX"/>
    <property type="match status" value="1"/>
</dbReference>
<accession>A0A1M5CBR5</accession>
<organism evidence="3 4">
    <name type="scientific">Desulfofundulus australicus DSM 11792</name>
    <dbReference type="NCBI Taxonomy" id="1121425"/>
    <lineage>
        <taxon>Bacteria</taxon>
        <taxon>Bacillati</taxon>
        <taxon>Bacillota</taxon>
        <taxon>Clostridia</taxon>
        <taxon>Eubacteriales</taxon>
        <taxon>Peptococcaceae</taxon>
        <taxon>Desulfofundulus</taxon>
    </lineage>
</organism>
<proteinExistence type="predicted"/>
<dbReference type="AlphaFoldDB" id="A0A1M5CBR5"/>
<evidence type="ECO:0000313" key="3">
    <source>
        <dbReference type="EMBL" id="SHF52151.1"/>
    </source>
</evidence>
<feature type="domain" description="Nudix hydrolase" evidence="2">
    <location>
        <begin position="192"/>
        <end position="337"/>
    </location>
</feature>
<keyword evidence="1" id="KW-0472">Membrane</keyword>
<gene>
    <name evidence="3" type="ORF">SAMN02745218_02478</name>
</gene>